<dbReference type="InterPro" id="IPR000436">
    <property type="entry name" value="Sushi_SCR_CCP_dom"/>
</dbReference>
<feature type="domain" description="Sushi" evidence="8">
    <location>
        <begin position="189"/>
        <end position="248"/>
    </location>
</feature>
<evidence type="ECO:0000313" key="9">
    <source>
        <dbReference type="EMBL" id="NWI84799.1"/>
    </source>
</evidence>
<reference evidence="9" key="1">
    <citation type="submission" date="2019-10" db="EMBL/GenBank/DDBJ databases">
        <title>Bird 10,000 Genomes (B10K) Project - Family phase.</title>
        <authorList>
            <person name="Zhang G."/>
        </authorList>
    </citation>
    <scope>NUCLEOTIDE SEQUENCE</scope>
    <source>
        <strain evidence="9">B10K-DU-002-53</strain>
        <tissue evidence="9">Muscle</tissue>
    </source>
</reference>
<keyword evidence="1 6" id="KW-0768">Sushi</keyword>
<accession>A0A851ENT9</accession>
<feature type="non-terminal residue" evidence="9">
    <location>
        <position position="421"/>
    </location>
</feature>
<proteinExistence type="predicted"/>
<comment type="caution">
    <text evidence="6">Lacks conserved residue(s) required for the propagation of feature annotation.</text>
</comment>
<dbReference type="InterPro" id="IPR050350">
    <property type="entry name" value="Compl-Cell_Adhes-Reg"/>
</dbReference>
<dbReference type="FunFam" id="2.10.70.10:FF:000014">
    <property type="entry name" value="Membrane cofactor protein"/>
    <property type="match status" value="1"/>
</dbReference>
<feature type="domain" description="Sushi" evidence="8">
    <location>
        <begin position="308"/>
        <end position="373"/>
    </location>
</feature>
<dbReference type="PANTHER" id="PTHR19325">
    <property type="entry name" value="COMPLEMENT COMPONENT-RELATED SUSHI DOMAIN-CONTAINING"/>
    <property type="match status" value="1"/>
</dbReference>
<organism evidence="9 10">
    <name type="scientific">Pitta sordida</name>
    <name type="common">Hooded pitta</name>
    <dbReference type="NCBI Taxonomy" id="9163"/>
    <lineage>
        <taxon>Eukaryota</taxon>
        <taxon>Metazoa</taxon>
        <taxon>Chordata</taxon>
        <taxon>Craniata</taxon>
        <taxon>Vertebrata</taxon>
        <taxon>Euteleostomi</taxon>
        <taxon>Archelosauria</taxon>
        <taxon>Archosauria</taxon>
        <taxon>Dinosauria</taxon>
        <taxon>Saurischia</taxon>
        <taxon>Theropoda</taxon>
        <taxon>Coelurosauria</taxon>
        <taxon>Aves</taxon>
        <taxon>Neognathae</taxon>
        <taxon>Neoaves</taxon>
        <taxon>Telluraves</taxon>
        <taxon>Australaves</taxon>
        <taxon>Passeriformes</taxon>
        <taxon>Pittidae</taxon>
        <taxon>Pitta</taxon>
    </lineage>
</organism>
<feature type="domain" description="Sushi" evidence="8">
    <location>
        <begin position="126"/>
        <end position="188"/>
    </location>
</feature>
<dbReference type="SUPFAM" id="SSF57535">
    <property type="entry name" value="Complement control module/SCR domain"/>
    <property type="match status" value="6"/>
</dbReference>
<comment type="caution">
    <text evidence="9">The sequence shown here is derived from an EMBL/GenBank/DDBJ whole genome shotgun (WGS) entry which is preliminary data.</text>
</comment>
<protein>
    <submittedName>
        <fullName evidence="9">C4BPA protein</fullName>
    </submittedName>
</protein>
<evidence type="ECO:0000256" key="1">
    <source>
        <dbReference type="ARBA" id="ARBA00022659"/>
    </source>
</evidence>
<dbReference type="Proteomes" id="UP000633448">
    <property type="component" value="Unassembled WGS sequence"/>
</dbReference>
<feature type="disulfide bond" evidence="6">
    <location>
        <begin position="344"/>
        <end position="371"/>
    </location>
</feature>
<evidence type="ECO:0000313" key="10">
    <source>
        <dbReference type="Proteomes" id="UP000633448"/>
    </source>
</evidence>
<keyword evidence="7" id="KW-1133">Transmembrane helix</keyword>
<dbReference type="CDD" id="cd00033">
    <property type="entry name" value="CCP"/>
    <property type="match status" value="5"/>
</dbReference>
<keyword evidence="7" id="KW-0812">Transmembrane</keyword>
<dbReference type="Gene3D" id="2.10.70.10">
    <property type="entry name" value="Complement Module, domain 1"/>
    <property type="match status" value="6"/>
</dbReference>
<sequence length="421" mass="46243">TCDPPERLQYAELEEKFRGIANFPVGSQVSFVCRPGYMRSPGKSATLTCGPDSQWSPREQFCVERRCQYPEQVEHGFAHFTDLTFGSEVTFSCEEGYRLIGAGKISCVIRNEGVGWSNDVPFCEIISCEPPPSITNGRYTELDNYVYQVSVRYSCLAPFSLVGPETLVCKPDEKSNGIWSNPPPECKVVKCENPTVQNGRKTSGFGPSYSYKDTVIFECDPGYAMEGSYLITCEGNNSWTPPVPTCKEVVVDVCGAPEIRNGVVVPLKSVYEKGESVLIKCNAHCSFPGGTEQMTVTCQGQRTWSSYQNCASSSPGSTPVISYGRVVKGQKPFYSVGDQITIECYTGYQLHGAAEIRYIGGNQWTPAVPTCHLSGYIIAIICVVVVAVVLLAAFWAYKKFFSQNGKPDSTPCTAEYKICKA</sequence>
<keyword evidence="3" id="KW-0677">Repeat</keyword>
<feature type="transmembrane region" description="Helical" evidence="7">
    <location>
        <begin position="373"/>
        <end position="397"/>
    </location>
</feature>
<evidence type="ECO:0000256" key="3">
    <source>
        <dbReference type="ARBA" id="ARBA00022737"/>
    </source>
</evidence>
<gene>
    <name evidence="9" type="primary">C4bpa_1</name>
    <name evidence="9" type="ORF">PITSOR_R00084</name>
</gene>
<evidence type="ECO:0000256" key="5">
    <source>
        <dbReference type="ARBA" id="ARBA00023180"/>
    </source>
</evidence>
<dbReference type="PROSITE" id="PS50923">
    <property type="entry name" value="SUSHI"/>
    <property type="match status" value="5"/>
</dbReference>
<feature type="disulfide bond" evidence="6">
    <location>
        <begin position="219"/>
        <end position="246"/>
    </location>
</feature>
<dbReference type="FunFam" id="2.10.70.10:FF:000055">
    <property type="entry name" value="Complement decay-accelerating factor, GPI-anchored"/>
    <property type="match status" value="1"/>
</dbReference>
<keyword evidence="4 6" id="KW-1015">Disulfide bond</keyword>
<evidence type="ECO:0000256" key="4">
    <source>
        <dbReference type="ARBA" id="ARBA00023157"/>
    </source>
</evidence>
<evidence type="ECO:0000256" key="2">
    <source>
        <dbReference type="ARBA" id="ARBA00022729"/>
    </source>
</evidence>
<evidence type="ECO:0000259" key="8">
    <source>
        <dbReference type="PROSITE" id="PS50923"/>
    </source>
</evidence>
<feature type="domain" description="Sushi" evidence="8">
    <location>
        <begin position="65"/>
        <end position="125"/>
    </location>
</feature>
<evidence type="ECO:0000256" key="7">
    <source>
        <dbReference type="SAM" id="Phobius"/>
    </source>
</evidence>
<dbReference type="OrthoDB" id="6480633at2759"/>
<name>A0A851ENT9_PITSO</name>
<feature type="domain" description="Sushi" evidence="8">
    <location>
        <begin position="1"/>
        <end position="64"/>
    </location>
</feature>
<keyword evidence="10" id="KW-1185">Reference proteome</keyword>
<dbReference type="InterPro" id="IPR035976">
    <property type="entry name" value="Sushi/SCR/CCP_sf"/>
</dbReference>
<dbReference type="Pfam" id="PF00084">
    <property type="entry name" value="Sushi"/>
    <property type="match status" value="6"/>
</dbReference>
<dbReference type="AlphaFoldDB" id="A0A851ENT9"/>
<dbReference type="EMBL" id="WEKX01000898">
    <property type="protein sequence ID" value="NWI84799.1"/>
    <property type="molecule type" value="Genomic_DNA"/>
</dbReference>
<feature type="non-terminal residue" evidence="9">
    <location>
        <position position="1"/>
    </location>
</feature>
<keyword evidence="7" id="KW-0472">Membrane</keyword>
<keyword evidence="5" id="KW-0325">Glycoprotein</keyword>
<dbReference type="PANTHER" id="PTHR19325:SF560">
    <property type="entry name" value="SUSHI, VON WILLEBRAND FACTOR TYPE A, EGF AND PENTRAXIN DOMAIN-CONTAINING PROTEIN 1"/>
    <property type="match status" value="1"/>
</dbReference>
<dbReference type="SMART" id="SM00032">
    <property type="entry name" value="CCP"/>
    <property type="match status" value="6"/>
</dbReference>
<evidence type="ECO:0000256" key="6">
    <source>
        <dbReference type="PROSITE-ProRule" id="PRU00302"/>
    </source>
</evidence>
<keyword evidence="2" id="KW-0732">Signal</keyword>